<evidence type="ECO:0000313" key="2">
    <source>
        <dbReference type="Proteomes" id="UP000003111"/>
    </source>
</evidence>
<dbReference type="eggNOG" id="ENOG502ZUXX">
    <property type="taxonomic scope" value="Bacteria"/>
</dbReference>
<dbReference type="EMBL" id="ACLF03000012">
    <property type="protein sequence ID" value="EFQ82063.1"/>
    <property type="molecule type" value="Genomic_DNA"/>
</dbReference>
<dbReference type="HOGENOM" id="CLU_2509363_0_0_11"/>
<dbReference type="InterPro" id="IPR036736">
    <property type="entry name" value="ACP-like_sf"/>
</dbReference>
<accession>E2SFG2</accession>
<evidence type="ECO:0000313" key="1">
    <source>
        <dbReference type="EMBL" id="EFQ82063.1"/>
    </source>
</evidence>
<dbReference type="AlphaFoldDB" id="E2SFG2"/>
<dbReference type="STRING" id="585531.HMPREF0063_12771"/>
<dbReference type="Proteomes" id="UP000003111">
    <property type="component" value="Unassembled WGS sequence"/>
</dbReference>
<gene>
    <name evidence="1" type="ORF">HMPREF0063_12771</name>
</gene>
<keyword evidence="2" id="KW-1185">Reference proteome</keyword>
<sequence length="83" mass="8507">MSPTAAAIETTVVDFLTELGKLPADFGPETPLYADGAGLDSLETAELSAMLEDVHGSDPYSTGEMPQTLGEILAFYAGAGAQA</sequence>
<reference evidence="1" key="1">
    <citation type="submission" date="2010-08" db="EMBL/GenBank/DDBJ databases">
        <authorList>
            <person name="Muzny D."/>
            <person name="Qin X."/>
            <person name="Buhay C."/>
            <person name="Dugan-Rocha S."/>
            <person name="Ding Y."/>
            <person name="Chen G."/>
            <person name="Hawes A."/>
            <person name="Holder M."/>
            <person name="Jhangiani S."/>
            <person name="Johnson A."/>
            <person name="Khan Z."/>
            <person name="Li Z."/>
            <person name="Liu W."/>
            <person name="Liu X."/>
            <person name="Perez L."/>
            <person name="Shen H."/>
            <person name="Wang Q."/>
            <person name="Watt J."/>
            <person name="Xi L."/>
            <person name="Xin Y."/>
            <person name="Zhou J."/>
            <person name="Deng J."/>
            <person name="Jiang H."/>
            <person name="Liu Y."/>
            <person name="Qu J."/>
            <person name="Song X.-Z."/>
            <person name="Zhang L."/>
            <person name="Villasana D."/>
            <person name="Johnson A."/>
            <person name="Liu J."/>
            <person name="Liyanage D."/>
            <person name="Lorensuhewa L."/>
            <person name="Robinson T."/>
            <person name="Song A."/>
            <person name="Song B.-B."/>
            <person name="Dinh H."/>
            <person name="Thornton R."/>
            <person name="Coyle M."/>
            <person name="Francisco L."/>
            <person name="Jackson L."/>
            <person name="Javaid M."/>
            <person name="Korchina V."/>
            <person name="Kovar C."/>
            <person name="Mata R."/>
            <person name="Mathew T."/>
            <person name="Ngo R."/>
            <person name="Nguyen L."/>
            <person name="Nguyen N."/>
            <person name="Okwuonu G."/>
            <person name="Ongeri F."/>
            <person name="Pham C."/>
            <person name="Simmons D."/>
            <person name="Wilczek-Boney K."/>
            <person name="Hale W."/>
            <person name="Jakkamsetti A."/>
            <person name="Pham P."/>
            <person name="Ruth R."/>
            <person name="San Lucas F."/>
            <person name="Warren J."/>
            <person name="Zhang J."/>
            <person name="Zhao Z."/>
            <person name="Zhou C."/>
            <person name="Zhu D."/>
            <person name="Lee S."/>
            <person name="Bess C."/>
            <person name="Blankenburg K."/>
            <person name="Forbes L."/>
            <person name="Fu Q."/>
            <person name="Gubbala S."/>
            <person name="Hirani K."/>
            <person name="Jayaseelan J.C."/>
            <person name="Lara F."/>
            <person name="Munidasa M."/>
            <person name="Palculict T."/>
            <person name="Patil S."/>
            <person name="Pu L.-L."/>
            <person name="Saada N."/>
            <person name="Tang L."/>
            <person name="Weissenberger G."/>
            <person name="Zhu Y."/>
            <person name="Hemphill L."/>
            <person name="Shang Y."/>
            <person name="Youmans B."/>
            <person name="Ayvaz T."/>
            <person name="Ross M."/>
            <person name="Santibanez J."/>
            <person name="Aqrawi P."/>
            <person name="Gross S."/>
            <person name="Joshi V."/>
            <person name="Fowler G."/>
            <person name="Nazareth L."/>
            <person name="Reid J."/>
            <person name="Worley K."/>
            <person name="Petrosino J."/>
            <person name="Highlander S."/>
            <person name="Gibbs R."/>
        </authorList>
    </citation>
    <scope>NUCLEOTIDE SEQUENCE [LARGE SCALE GENOMIC DNA]</scope>
    <source>
        <strain evidence="1">DSM 15272</strain>
    </source>
</reference>
<organism evidence="1 2">
    <name type="scientific">Aeromicrobium marinum DSM 15272</name>
    <dbReference type="NCBI Taxonomy" id="585531"/>
    <lineage>
        <taxon>Bacteria</taxon>
        <taxon>Bacillati</taxon>
        <taxon>Actinomycetota</taxon>
        <taxon>Actinomycetes</taxon>
        <taxon>Propionibacteriales</taxon>
        <taxon>Nocardioidaceae</taxon>
        <taxon>Aeromicrobium</taxon>
    </lineage>
</organism>
<dbReference type="Gene3D" id="1.10.1200.10">
    <property type="entry name" value="ACP-like"/>
    <property type="match status" value="1"/>
</dbReference>
<proteinExistence type="predicted"/>
<dbReference type="SUPFAM" id="SSF47336">
    <property type="entry name" value="ACP-like"/>
    <property type="match status" value="1"/>
</dbReference>
<dbReference type="RefSeq" id="WP_007079426.1">
    <property type="nucleotide sequence ID" value="NZ_CM001024.1"/>
</dbReference>
<comment type="caution">
    <text evidence="1">The sequence shown here is derived from an EMBL/GenBank/DDBJ whole genome shotgun (WGS) entry which is preliminary data.</text>
</comment>
<name>E2SFG2_9ACTN</name>
<protein>
    <submittedName>
        <fullName evidence="1">Uncharacterized protein</fullName>
    </submittedName>
</protein>